<dbReference type="EMBL" id="JAATIQ010000026">
    <property type="protein sequence ID" value="KAF4398379.1"/>
    <property type="molecule type" value="Genomic_DNA"/>
</dbReference>
<proteinExistence type="predicted"/>
<dbReference type="GO" id="GO:0016740">
    <property type="term" value="F:transferase activity"/>
    <property type="evidence" value="ECO:0007669"/>
    <property type="project" value="UniProtKB-KW"/>
</dbReference>
<evidence type="ECO:0000313" key="2">
    <source>
        <dbReference type="EMBL" id="KAF4379285.1"/>
    </source>
</evidence>
<keyword evidence="5" id="KW-1185">Reference proteome</keyword>
<dbReference type="Proteomes" id="UP000583929">
    <property type="component" value="Unassembled WGS sequence"/>
</dbReference>
<evidence type="ECO:0000313" key="5">
    <source>
        <dbReference type="Proteomes" id="UP000583929"/>
    </source>
</evidence>
<organism evidence="2 4">
    <name type="scientific">Cannabis sativa</name>
    <name type="common">Hemp</name>
    <name type="synonym">Marijuana</name>
    <dbReference type="NCBI Taxonomy" id="3483"/>
    <lineage>
        <taxon>Eukaryota</taxon>
        <taxon>Viridiplantae</taxon>
        <taxon>Streptophyta</taxon>
        <taxon>Embryophyta</taxon>
        <taxon>Tracheophyta</taxon>
        <taxon>Spermatophyta</taxon>
        <taxon>Magnoliopsida</taxon>
        <taxon>eudicotyledons</taxon>
        <taxon>Gunneridae</taxon>
        <taxon>Pentapetalae</taxon>
        <taxon>rosids</taxon>
        <taxon>fabids</taxon>
        <taxon>Rosales</taxon>
        <taxon>Cannabaceae</taxon>
        <taxon>Cannabis</taxon>
    </lineage>
</organism>
<dbReference type="EMBL" id="JAATIP010000069">
    <property type="protein sequence ID" value="KAF4379285.1"/>
    <property type="molecule type" value="Genomic_DNA"/>
</dbReference>
<dbReference type="InterPro" id="IPR023213">
    <property type="entry name" value="CAT-like_dom_sf"/>
</dbReference>
<accession>A0A7J6G8J3</accession>
<gene>
    <name evidence="2" type="ORF">F8388_013503</name>
    <name evidence="3" type="ORF">G4B88_025358</name>
</gene>
<comment type="caution">
    <text evidence="2">The sequence shown here is derived from an EMBL/GenBank/DDBJ whole genome shotgun (WGS) entry which is preliminary data.</text>
</comment>
<dbReference type="Pfam" id="PF02458">
    <property type="entry name" value="Transferase"/>
    <property type="match status" value="1"/>
</dbReference>
<dbReference type="InterPro" id="IPR051283">
    <property type="entry name" value="Sec_Metabolite_Acyltrans"/>
</dbReference>
<sequence>MKTNPTVQHISECFIKPQYVPEDSKQPFYLTPWDLAMLSIHHIQKGLLFAKPYNDEEKGEEGNDFMESILDKLKNSLSLSLVHFYPLAGRLKTIKTENPSSYLVYVDCNNTPGAKFIYSTLDLTISDILSPTDVPCKIVQTLFDHHKAVSHDGHTMSLLSIQVTELVDGVFIGCSMNHSVGDGTSYWNFFNMWSEIFRAQEFSGNNNINSISCPPILKRWFPDGHGPIINLPYTNPDEFIGRFESPLLRERFFHFSVESIARLKARANVDCSNGISSLQSLSALVWRSITRARNLPPDQVTTCKLATNDRSRLDPPLSENYFGNVLYAIKSCSKAGDLLDHDLGWAARKLHEAVVNHSNEDTREFLQEWLCYPQVYEYGLFFDPFTVMMGSSPRFNKYGCEFGMGKAVAVRSGYANKFDGKVSCYPGRDGGGRSNRILATEKEISALERVVEYELFLDMAIAVIIFRAHSHLGVAWRWPDGVIWVLLAVIDLNEISTKDAVNSVKLNLLELMLPIAVAASTLVVPTS</sequence>
<dbReference type="AlphaFoldDB" id="A0A7J6G8J3"/>
<evidence type="ECO:0000313" key="3">
    <source>
        <dbReference type="EMBL" id="KAF4398379.1"/>
    </source>
</evidence>
<reference evidence="4 5" key="1">
    <citation type="journal article" date="2020" name="bioRxiv">
        <title>Sequence and annotation of 42 cannabis genomes reveals extensive copy number variation in cannabinoid synthesis and pathogen resistance genes.</title>
        <authorList>
            <person name="Mckernan K.J."/>
            <person name="Helbert Y."/>
            <person name="Kane L.T."/>
            <person name="Ebling H."/>
            <person name="Zhang L."/>
            <person name="Liu B."/>
            <person name="Eaton Z."/>
            <person name="Mclaughlin S."/>
            <person name="Kingan S."/>
            <person name="Baybayan P."/>
            <person name="Concepcion G."/>
            <person name="Jordan M."/>
            <person name="Riva A."/>
            <person name="Barbazuk W."/>
            <person name="Harkins T."/>
        </authorList>
    </citation>
    <scope>NUCLEOTIDE SEQUENCE [LARGE SCALE GENOMIC DNA]</scope>
    <source>
        <strain evidence="4 5">cv. Jamaican Lion 4</strain>
        <strain evidence="3">Father</strain>
        <strain evidence="2">Mother</strain>
        <tissue evidence="2">Leaf</tissue>
    </source>
</reference>
<keyword evidence="1" id="KW-0808">Transferase</keyword>
<protein>
    <submittedName>
        <fullName evidence="2">Uncharacterized protein</fullName>
    </submittedName>
</protein>
<name>A0A7J6G8J3_CANSA</name>
<dbReference type="PANTHER" id="PTHR31896">
    <property type="entry name" value="FAMILY REGULATORY PROTEIN, PUTATIVE (AFU_ORTHOLOGUE AFUA_3G14730)-RELATED"/>
    <property type="match status" value="1"/>
</dbReference>
<dbReference type="Gene3D" id="3.30.559.10">
    <property type="entry name" value="Chloramphenicol acetyltransferase-like domain"/>
    <property type="match status" value="2"/>
</dbReference>
<dbReference type="Proteomes" id="UP000525078">
    <property type="component" value="Unassembled WGS sequence"/>
</dbReference>
<dbReference type="PANTHER" id="PTHR31896:SF12">
    <property type="entry name" value="HXXXD-TYPE ACYL-TRANSFERASE FAMILY PROTEIN"/>
    <property type="match status" value="1"/>
</dbReference>
<evidence type="ECO:0000256" key="1">
    <source>
        <dbReference type="ARBA" id="ARBA00022679"/>
    </source>
</evidence>
<evidence type="ECO:0000313" key="4">
    <source>
        <dbReference type="Proteomes" id="UP000525078"/>
    </source>
</evidence>